<feature type="domain" description="PKD" evidence="2">
    <location>
        <begin position="666"/>
        <end position="722"/>
    </location>
</feature>
<dbReference type="Gene3D" id="2.130.10.10">
    <property type="entry name" value="YVTN repeat-like/Quinoprotein amine dehydrogenase"/>
    <property type="match status" value="2"/>
</dbReference>
<gene>
    <name evidence="3" type="ORF">COS99_02450</name>
</gene>
<feature type="signal peptide" evidence="1">
    <location>
        <begin position="1"/>
        <end position="23"/>
    </location>
</feature>
<sequence length="1768" mass="194944">MKYRITLATIFVLFFFRAAVAQAANYSPQVVSVSPATGTCFTNQKVFFTAVYSDANGWQDIQHTLFLMNTSVRGINCPYLYYNQNTNKLYLRNDASTAWLGGYAPGYNGTVSNSYCTLNYKNTAVSGSGNNLTVKWAVIFKPAFGGKTYNTYLYVRDDANAYAGWLQKGSWKVITDITPPTGAIKIDNNNQNTNFTEVVLTLFAQDNLSGSGLNKMQFSNDSVNWTSAVAYAATKNWTLPAGDGMKAVYAKFSDKSGNWSAPISDTIILDTTSPAPRAYQHIFERMDKYKTGNELRLIESYANPYPPGQELYAWVYDNALSVIMLLARADPQDIRRARTLCETLIFCQDNDPSGDGRIRNAYYADNIADSLGKPRIKNSNSYCGNVAWAAIALMHYYKFSHDTDPAFLNKALTTAKEMGTFIINNLSDPKAPGYVNYKGVAYKSTENNISAYAAFMLLYESTNDPYWKDAANKARIFVTTYMDDGVKFCVGSTGDGISANDYYLEQSEDVNSWAVLAFGYKYKDVLSWVEGNCWAEKNGFTGFDFNTDKDGIWFEGTAHMACGYEFIGDADKTNFYLSGLRRGQNEAVNNNSKGITATPSDKISTGFGEFYYPSLHLGATAWFLSAETRYNVFWGAKLEKPKLIANTGRDRIIYINDTLELDGSGSAGEKEIVSYRWDFGDGKAGNGAKIEHAYSSDDVYEVKLSVRDAGGSAATDSCFVTVKKTGSYGVKRLRGHGTFGNVNNGWSTRGVFWQNKIKVDDIDGDGKKEIVLGNNQGFVHILKYKNNTYADEWKSKNLGWLVSGLCLKDADKDGIVEIIASEYRINQCEIFFFDGKTKTQEGVIPLAFTFSIYSDDLDGDSIPEVIAGTTKGKIYIYDGKTKLKKGMIKKSGTVRAINCLDLNGDGKKEIIAAIDKGIFIFDGATKSVIKNFANTSNFCALEIGDIDKDGIKELVVSDIDGYIHVFDTKSLSEEWCSAKLAGPIYSLKLCDLDKDGNVEITVAAGKKIYIFDGLSKSKEWESGNYISNIFDLEIADTDGDGTNEIVLGLDVGYLYILNSVSKSVEWQDLGGQFYTLEVTDINNDGKLEYITGDEKGLVYIFDGQTGKLLWRSSRFSGRITGLASHDTDENGAMDIVIASATGLYILDGNTKAQKLKINLKEPQGLVVDDLDKNGHLEIATYNKSDGHIYCFDAKTGKFKWRGGYLGICDNVFLKSGDFDDDNRLELAMGSPSQNCFLLFDARGGIQKWSSPFLQTGGIRGVTLGDVDNDNITEIIAQSHTLGPVIFNGQTKDIKAEFNIGFNYGLSIGDVDDEPSLEIVTASGYADWVRFNFINCQTQKIEYQSEYLGEFIGNKGAIKIVDIDSDGKNEIIAGSDGYIIIFATPGTNPKGNDVSSPVVYANIKDDAIIYGTVSINVRAADNIRVSKIGLYVDGKLIKEVAQSSYLWQLNTALYSDGQHILKILAYDLAGNIGVKEIRVGIGNYQPAPPTISGVVSPTYLNPLNIKGNKQAYTSIWINAKEIVAFDNKQTWSAIISLKEGNNLFKITAKDFSSRESSPLSLNIFLDSTLPQKPQVIDDGVTTDYLDRLHARWSSQDPETGIVEYCYAIGSAPGAGDVSDWTNVGNLTEHTAMNLNLVNNQVYYFSVKAKNSACNWSRAGISDGITVKQAPPVITKYTPAKLRRFVLRAAVNISLSASDPEGGTLQYRISIDDSVKSDWSGNTTYTWTTQKKDFGRHSIVLEVRDNKGGKAIETVPIFVYRKAINLPVHK</sequence>
<comment type="caution">
    <text evidence="3">The sequence shown here is derived from an EMBL/GenBank/DDBJ whole genome shotgun (WGS) entry which is preliminary data.</text>
</comment>
<dbReference type="InterPro" id="IPR015943">
    <property type="entry name" value="WD40/YVTN_repeat-like_dom_sf"/>
</dbReference>
<dbReference type="InterPro" id="IPR013783">
    <property type="entry name" value="Ig-like_fold"/>
</dbReference>
<dbReference type="SMART" id="SM00320">
    <property type="entry name" value="WD40"/>
    <property type="match status" value="4"/>
</dbReference>
<dbReference type="EMBL" id="PEWV01000025">
    <property type="protein sequence ID" value="PIU42007.1"/>
    <property type="molecule type" value="Genomic_DNA"/>
</dbReference>
<dbReference type="SUPFAM" id="SSF49299">
    <property type="entry name" value="PKD domain"/>
    <property type="match status" value="1"/>
</dbReference>
<dbReference type="InterPro" id="IPR008928">
    <property type="entry name" value="6-hairpin_glycosidase_sf"/>
</dbReference>
<evidence type="ECO:0000313" key="4">
    <source>
        <dbReference type="Proteomes" id="UP000230052"/>
    </source>
</evidence>
<evidence type="ECO:0000259" key="2">
    <source>
        <dbReference type="PROSITE" id="PS50093"/>
    </source>
</evidence>
<dbReference type="PANTHER" id="PTHR46580:SF4">
    <property type="entry name" value="ATP_GTP-BINDING PROTEIN"/>
    <property type="match status" value="1"/>
</dbReference>
<dbReference type="Gene3D" id="2.60.40.10">
    <property type="entry name" value="Immunoglobulins"/>
    <property type="match status" value="4"/>
</dbReference>
<dbReference type="PROSITE" id="PS50093">
    <property type="entry name" value="PKD"/>
    <property type="match status" value="1"/>
</dbReference>
<dbReference type="SUPFAM" id="SSF69318">
    <property type="entry name" value="Integrin alpha N-terminal domain"/>
    <property type="match status" value="2"/>
</dbReference>
<name>A0A2J0L644_9BACT</name>
<dbReference type="Pfam" id="PF18911">
    <property type="entry name" value="PKD_4"/>
    <property type="match status" value="1"/>
</dbReference>
<dbReference type="SUPFAM" id="SSF48208">
    <property type="entry name" value="Six-hairpin glycosidases"/>
    <property type="match status" value="1"/>
</dbReference>
<dbReference type="PANTHER" id="PTHR46580">
    <property type="entry name" value="SENSOR KINASE-RELATED"/>
    <property type="match status" value="1"/>
</dbReference>
<accession>A0A2J0L644</accession>
<organism evidence="3 4">
    <name type="scientific">Candidatus Aquitaenariimonas noxiae</name>
    <dbReference type="NCBI Taxonomy" id="1974741"/>
    <lineage>
        <taxon>Bacteria</taxon>
        <taxon>Pseudomonadati</taxon>
        <taxon>Candidatus Omnitrophota</taxon>
        <taxon>Candidatus Aquitaenariimonas</taxon>
    </lineage>
</organism>
<reference evidence="3 4" key="1">
    <citation type="submission" date="2017-09" db="EMBL/GenBank/DDBJ databases">
        <title>Depth-based differentiation of microbial function through sediment-hosted aquifers and enrichment of novel symbionts in the deep terrestrial subsurface.</title>
        <authorList>
            <person name="Probst A.J."/>
            <person name="Ladd B."/>
            <person name="Jarett J.K."/>
            <person name="Geller-Mcgrath D.E."/>
            <person name="Sieber C.M."/>
            <person name="Emerson J.B."/>
            <person name="Anantharaman K."/>
            <person name="Thomas B.C."/>
            <person name="Malmstrom R."/>
            <person name="Stieglmeier M."/>
            <person name="Klingl A."/>
            <person name="Woyke T."/>
            <person name="Ryan C.M."/>
            <person name="Banfield J.F."/>
        </authorList>
    </citation>
    <scope>NUCLEOTIDE SEQUENCE [LARGE SCALE GENOMIC DNA]</scope>
    <source>
        <strain evidence="3">CG07_land_8_20_14_0_80_42_15</strain>
    </source>
</reference>
<dbReference type="SMART" id="SM00089">
    <property type="entry name" value="PKD"/>
    <property type="match status" value="1"/>
</dbReference>
<dbReference type="Proteomes" id="UP000230052">
    <property type="component" value="Unassembled WGS sequence"/>
</dbReference>
<dbReference type="InterPro" id="IPR001680">
    <property type="entry name" value="WD40_rpt"/>
</dbReference>
<protein>
    <recommendedName>
        <fullName evidence="2">PKD domain-containing protein</fullName>
    </recommendedName>
</protein>
<evidence type="ECO:0000313" key="3">
    <source>
        <dbReference type="EMBL" id="PIU42007.1"/>
    </source>
</evidence>
<dbReference type="Pfam" id="PF17957">
    <property type="entry name" value="Big_7"/>
    <property type="match status" value="1"/>
</dbReference>
<keyword evidence="1" id="KW-0732">Signal</keyword>
<evidence type="ECO:0000256" key="1">
    <source>
        <dbReference type="SAM" id="SignalP"/>
    </source>
</evidence>
<dbReference type="GO" id="GO:0005975">
    <property type="term" value="P:carbohydrate metabolic process"/>
    <property type="evidence" value="ECO:0007669"/>
    <property type="project" value="InterPro"/>
</dbReference>
<dbReference type="InterPro" id="IPR028994">
    <property type="entry name" value="Integrin_alpha_N"/>
</dbReference>
<dbReference type="InterPro" id="IPR035986">
    <property type="entry name" value="PKD_dom_sf"/>
</dbReference>
<proteinExistence type="predicted"/>
<dbReference type="CDD" id="cd00146">
    <property type="entry name" value="PKD"/>
    <property type="match status" value="1"/>
</dbReference>
<feature type="chain" id="PRO_5014339306" description="PKD domain-containing protein" evidence="1">
    <location>
        <begin position="24"/>
        <end position="1768"/>
    </location>
</feature>
<dbReference type="InterPro" id="IPR000601">
    <property type="entry name" value="PKD_dom"/>
</dbReference>
<dbReference type="InterPro" id="IPR022409">
    <property type="entry name" value="PKD/Chitinase_dom"/>
</dbReference>